<proteinExistence type="predicted"/>
<organism evidence="1 2">
    <name type="scientific">Arabidopsis thaliana x Arabidopsis arenosa</name>
    <dbReference type="NCBI Taxonomy" id="1240361"/>
    <lineage>
        <taxon>Eukaryota</taxon>
        <taxon>Viridiplantae</taxon>
        <taxon>Streptophyta</taxon>
        <taxon>Embryophyta</taxon>
        <taxon>Tracheophyta</taxon>
        <taxon>Spermatophyta</taxon>
        <taxon>Magnoliopsida</taxon>
        <taxon>eudicotyledons</taxon>
        <taxon>Gunneridae</taxon>
        <taxon>Pentapetalae</taxon>
        <taxon>rosids</taxon>
        <taxon>malvids</taxon>
        <taxon>Brassicales</taxon>
        <taxon>Brassicaceae</taxon>
        <taxon>Camelineae</taxon>
        <taxon>Arabidopsis</taxon>
    </lineage>
</organism>
<gene>
    <name evidence="1" type="ORF">ISN45_At01g022270</name>
</gene>
<protein>
    <submittedName>
        <fullName evidence="1">Uncharacterized protein</fullName>
    </submittedName>
</protein>
<feature type="non-terminal residue" evidence="1">
    <location>
        <position position="62"/>
    </location>
</feature>
<reference evidence="1 2" key="1">
    <citation type="submission" date="2020-12" db="EMBL/GenBank/DDBJ databases">
        <title>Concerted genomic and epigenomic changes stabilize Arabidopsis allopolyploids.</title>
        <authorList>
            <person name="Chen Z."/>
        </authorList>
    </citation>
    <scope>NUCLEOTIDE SEQUENCE [LARGE SCALE GENOMIC DNA]</scope>
    <source>
        <strain evidence="1">Allo738</strain>
        <tissue evidence="1">Leaf</tissue>
    </source>
</reference>
<name>A0A8T2GIL8_9BRAS</name>
<dbReference type="AlphaFoldDB" id="A0A8T2GIL8"/>
<dbReference type="EMBL" id="JAEFBK010000001">
    <property type="protein sequence ID" value="KAG7647165.1"/>
    <property type="molecule type" value="Genomic_DNA"/>
</dbReference>
<accession>A0A8T2GIL8</accession>
<evidence type="ECO:0000313" key="2">
    <source>
        <dbReference type="Proteomes" id="UP000694240"/>
    </source>
</evidence>
<keyword evidence="2" id="KW-1185">Reference proteome</keyword>
<sequence>CLTPALIDTWTVQTSNDVDTILIAETLFYMWHRLCRGCFVTNDILRMGRDSPISILCMPDQL</sequence>
<feature type="non-terminal residue" evidence="1">
    <location>
        <position position="1"/>
    </location>
</feature>
<comment type="caution">
    <text evidence="1">The sequence shown here is derived from an EMBL/GenBank/DDBJ whole genome shotgun (WGS) entry which is preliminary data.</text>
</comment>
<dbReference type="Proteomes" id="UP000694240">
    <property type="component" value="Chromosome 1"/>
</dbReference>
<evidence type="ECO:0000313" key="1">
    <source>
        <dbReference type="EMBL" id="KAG7647165.1"/>
    </source>
</evidence>